<feature type="compositionally biased region" description="Basic and acidic residues" evidence="1">
    <location>
        <begin position="31"/>
        <end position="40"/>
    </location>
</feature>
<feature type="region of interest" description="Disordered" evidence="1">
    <location>
        <begin position="77"/>
        <end position="102"/>
    </location>
</feature>
<reference evidence="3" key="1">
    <citation type="submission" date="2025-08" db="UniProtKB">
        <authorList>
            <consortium name="RefSeq"/>
        </authorList>
    </citation>
    <scope>IDENTIFICATION</scope>
</reference>
<evidence type="ECO:0000313" key="3">
    <source>
        <dbReference type="RefSeq" id="XP_026189780.1"/>
    </source>
</evidence>
<dbReference type="Proteomes" id="UP000515125">
    <property type="component" value="Unplaced"/>
</dbReference>
<dbReference type="GeneID" id="34623891"/>
<accession>A0A6P6RRQ2</accession>
<proteinExistence type="predicted"/>
<dbReference type="GO" id="GO:0003676">
    <property type="term" value="F:nucleic acid binding"/>
    <property type="evidence" value="ECO:0007669"/>
    <property type="project" value="InterPro"/>
</dbReference>
<dbReference type="InterPro" id="IPR036397">
    <property type="entry name" value="RNaseH_sf"/>
</dbReference>
<gene>
    <name evidence="3" type="primary">LOC34623891</name>
</gene>
<dbReference type="AlphaFoldDB" id="A0A6P6RRQ2"/>
<evidence type="ECO:0000313" key="2">
    <source>
        <dbReference type="Proteomes" id="UP000515125"/>
    </source>
</evidence>
<sequence length="158" mass="16272">MADAPEAAAAASENSLLTPSSPHHPPSFSETDFKQTDDARAAAARAAAAAAAAAAAMGNRKKRRGLGSVLSALKKTEASHLKRSVAESEIHSKEPSASQQPEIADLPEAVALDCEMVGSQVALVNEKGETLVNELVKPQLPVTDLRAHITGNCTPASA</sequence>
<feature type="region of interest" description="Disordered" evidence="1">
    <location>
        <begin position="1"/>
        <end position="40"/>
    </location>
</feature>
<feature type="compositionally biased region" description="Basic and acidic residues" evidence="1">
    <location>
        <begin position="77"/>
        <end position="94"/>
    </location>
</feature>
<protein>
    <submittedName>
        <fullName evidence="3">Uncharacterized protein LOC34623891</fullName>
    </submittedName>
</protein>
<name>A0A6P6RRQ2_9EIME</name>
<feature type="compositionally biased region" description="Low complexity" evidence="1">
    <location>
        <begin position="1"/>
        <end position="11"/>
    </location>
</feature>
<keyword evidence="2" id="KW-1185">Reference proteome</keyword>
<dbReference type="RefSeq" id="XP_026189780.1">
    <property type="nucleotide sequence ID" value="XM_026333995.1"/>
</dbReference>
<organism evidence="2 3">
    <name type="scientific">Cyclospora cayetanensis</name>
    <dbReference type="NCBI Taxonomy" id="88456"/>
    <lineage>
        <taxon>Eukaryota</taxon>
        <taxon>Sar</taxon>
        <taxon>Alveolata</taxon>
        <taxon>Apicomplexa</taxon>
        <taxon>Conoidasida</taxon>
        <taxon>Coccidia</taxon>
        <taxon>Eucoccidiorida</taxon>
        <taxon>Eimeriorina</taxon>
        <taxon>Eimeriidae</taxon>
        <taxon>Cyclospora</taxon>
    </lineage>
</organism>
<evidence type="ECO:0000256" key="1">
    <source>
        <dbReference type="SAM" id="MobiDB-lite"/>
    </source>
</evidence>
<dbReference type="OrthoDB" id="8191639at2759"/>
<dbReference type="Gene3D" id="3.30.420.10">
    <property type="entry name" value="Ribonuclease H-like superfamily/Ribonuclease H"/>
    <property type="match status" value="1"/>
</dbReference>